<proteinExistence type="inferred from homology"/>
<dbReference type="PANTHER" id="PTHR30026:SF20">
    <property type="entry name" value="OUTER MEMBRANE PROTEIN TOLC"/>
    <property type="match status" value="1"/>
</dbReference>
<name>A0A7U7GB59_9GAMM</name>
<dbReference type="Gene3D" id="1.20.1600.10">
    <property type="entry name" value="Outer membrane efflux proteins (OEP)"/>
    <property type="match status" value="1"/>
</dbReference>
<keyword evidence="3" id="KW-0813">Transport</keyword>
<dbReference type="GO" id="GO:0015562">
    <property type="term" value="F:efflux transmembrane transporter activity"/>
    <property type="evidence" value="ECO:0007669"/>
    <property type="project" value="InterPro"/>
</dbReference>
<keyword evidence="7" id="KW-0998">Cell outer membrane</keyword>
<evidence type="ECO:0000256" key="2">
    <source>
        <dbReference type="ARBA" id="ARBA00007613"/>
    </source>
</evidence>
<dbReference type="GO" id="GO:1990281">
    <property type="term" value="C:efflux pump complex"/>
    <property type="evidence" value="ECO:0007669"/>
    <property type="project" value="TreeGrafter"/>
</dbReference>
<dbReference type="Pfam" id="PF02321">
    <property type="entry name" value="OEP"/>
    <property type="match status" value="1"/>
</dbReference>
<dbReference type="EMBL" id="CBTK010000113">
    <property type="protein sequence ID" value="CDH44932.1"/>
    <property type="molecule type" value="Genomic_DNA"/>
</dbReference>
<evidence type="ECO:0000256" key="3">
    <source>
        <dbReference type="ARBA" id="ARBA00022448"/>
    </source>
</evidence>
<feature type="chain" id="PRO_5031077121" evidence="8">
    <location>
        <begin position="19"/>
        <end position="393"/>
    </location>
</feature>
<comment type="subcellular location">
    <subcellularLocation>
        <location evidence="1">Cell outer membrane</location>
    </subcellularLocation>
</comment>
<dbReference type="RefSeq" id="WP_034432120.1">
    <property type="nucleotide sequence ID" value="NZ_CBTK010000113.1"/>
</dbReference>
<gene>
    <name evidence="9" type="ORF">BN874_200002</name>
</gene>
<keyword evidence="5" id="KW-0812">Transmembrane</keyword>
<keyword evidence="8" id="KW-0732">Signal</keyword>
<evidence type="ECO:0000313" key="9">
    <source>
        <dbReference type="EMBL" id="CDH44932.1"/>
    </source>
</evidence>
<accession>A0A7U7GB59</accession>
<evidence type="ECO:0000256" key="5">
    <source>
        <dbReference type="ARBA" id="ARBA00022692"/>
    </source>
</evidence>
<reference evidence="9 10" key="1">
    <citation type="journal article" date="2014" name="ISME J.">
        <title>Candidatus Competibacter-lineage genomes retrieved from metagenomes reveal functional metabolic diversity.</title>
        <authorList>
            <person name="McIlroy S.J."/>
            <person name="Albertsen M."/>
            <person name="Andresen E.K."/>
            <person name="Saunders A.M."/>
            <person name="Kristiansen R."/>
            <person name="Stokholm-Bjerregaard M."/>
            <person name="Nielsen K.L."/>
            <person name="Nielsen P.H."/>
        </authorList>
    </citation>
    <scope>NUCLEOTIDE SEQUENCE [LARGE SCALE GENOMIC DNA]</scope>
    <source>
        <strain evidence="9 10">Run_B_J11</strain>
    </source>
</reference>
<dbReference type="GO" id="GO:0015288">
    <property type="term" value="F:porin activity"/>
    <property type="evidence" value="ECO:0007669"/>
    <property type="project" value="TreeGrafter"/>
</dbReference>
<evidence type="ECO:0000256" key="8">
    <source>
        <dbReference type="SAM" id="SignalP"/>
    </source>
</evidence>
<comment type="similarity">
    <text evidence="2">Belongs to the outer membrane factor (OMF) (TC 1.B.17) family.</text>
</comment>
<dbReference type="OrthoDB" id="8478097at2"/>
<keyword evidence="10" id="KW-1185">Reference proteome</keyword>
<dbReference type="SUPFAM" id="SSF56954">
    <property type="entry name" value="Outer membrane efflux proteins (OEP)"/>
    <property type="match status" value="1"/>
</dbReference>
<comment type="caution">
    <text evidence="9">The sequence shown here is derived from an EMBL/GenBank/DDBJ whole genome shotgun (WGS) entry which is preliminary data.</text>
</comment>
<evidence type="ECO:0000256" key="1">
    <source>
        <dbReference type="ARBA" id="ARBA00004442"/>
    </source>
</evidence>
<sequence>MRLLISLLAGCVAVAANAASFKDILEQTWLRYPSSQAVAARQDEAAAKGAIASGWLAAPPVLGAQVTSDRLTENRGFQELEAELALPLWWPGERTARTALAHRESESVTAASQALRLELAGKLREAAWAVKLAEAEHRLAQQQESDAARLKQDVSRRVKAGALGSADALLARDEAVTARQATLEKAIELQEARLAYRQLTGTDELPSPLEEAVASAPDEHPERQAAHAAAAAAEGKVRLAGKALNERPALLLGAKYDRAEYGQDGETSLRIGIAIPLGGDRFRRPEVAAAQAELNEAAATQALADDRLPLAVATAQTQLTHETERLAAARERQAIAREHLELLQKSFDLGFLDLPTLLRTRSSAAAAELDFTRQQLRVARARARLNQAQGVLP</sequence>
<evidence type="ECO:0000256" key="7">
    <source>
        <dbReference type="ARBA" id="ARBA00023237"/>
    </source>
</evidence>
<dbReference type="InterPro" id="IPR051906">
    <property type="entry name" value="TolC-like"/>
</dbReference>
<protein>
    <submittedName>
        <fullName evidence="9">Outer membrane cation efflux system protein, CzcC family</fullName>
    </submittedName>
</protein>
<keyword evidence="6" id="KW-0472">Membrane</keyword>
<evidence type="ECO:0000313" key="10">
    <source>
        <dbReference type="Proteomes" id="UP000019184"/>
    </source>
</evidence>
<evidence type="ECO:0000256" key="6">
    <source>
        <dbReference type="ARBA" id="ARBA00023136"/>
    </source>
</evidence>
<feature type="signal peptide" evidence="8">
    <location>
        <begin position="1"/>
        <end position="18"/>
    </location>
</feature>
<dbReference type="GO" id="GO:0009279">
    <property type="term" value="C:cell outer membrane"/>
    <property type="evidence" value="ECO:0007669"/>
    <property type="project" value="UniProtKB-SubCell"/>
</dbReference>
<dbReference type="InterPro" id="IPR003423">
    <property type="entry name" value="OMP_efflux"/>
</dbReference>
<organism evidence="9 10">
    <name type="scientific">Candidatus Contendobacter odensis Run_B_J11</name>
    <dbReference type="NCBI Taxonomy" id="1400861"/>
    <lineage>
        <taxon>Bacteria</taxon>
        <taxon>Pseudomonadati</taxon>
        <taxon>Pseudomonadota</taxon>
        <taxon>Gammaproteobacteria</taxon>
        <taxon>Candidatus Competibacteraceae</taxon>
        <taxon>Candidatus Contendibacter</taxon>
    </lineage>
</organism>
<dbReference type="AlphaFoldDB" id="A0A7U7GB59"/>
<evidence type="ECO:0000256" key="4">
    <source>
        <dbReference type="ARBA" id="ARBA00022452"/>
    </source>
</evidence>
<keyword evidence="4" id="KW-1134">Transmembrane beta strand</keyword>
<dbReference type="PANTHER" id="PTHR30026">
    <property type="entry name" value="OUTER MEMBRANE PROTEIN TOLC"/>
    <property type="match status" value="1"/>
</dbReference>
<dbReference type="Proteomes" id="UP000019184">
    <property type="component" value="Unassembled WGS sequence"/>
</dbReference>